<protein>
    <submittedName>
        <fullName evidence="1">Uncharacterized protein</fullName>
    </submittedName>
</protein>
<name>A0A9Q9STW1_MOOP1</name>
<dbReference type="EMBL" id="CP017708">
    <property type="protein sequence ID" value="WAN69542.1"/>
    <property type="molecule type" value="Genomic_DNA"/>
</dbReference>
<accession>A0A9Q9STW1</accession>
<dbReference type="AlphaFoldDB" id="A0A9Q9STW1"/>
<evidence type="ECO:0000313" key="1">
    <source>
        <dbReference type="EMBL" id="WAN69542.1"/>
    </source>
</evidence>
<organism evidence="1">
    <name type="scientific">Moorena producens (strain JHB)</name>
    <dbReference type="NCBI Taxonomy" id="1454205"/>
    <lineage>
        <taxon>Bacteria</taxon>
        <taxon>Bacillati</taxon>
        <taxon>Cyanobacteriota</taxon>
        <taxon>Cyanophyceae</taxon>
        <taxon>Coleofasciculales</taxon>
        <taxon>Coleofasciculaceae</taxon>
        <taxon>Moorena</taxon>
    </lineage>
</organism>
<sequence length="72" mass="8215">MDSRQKYHKAWPLPQVICAYFNYEISATILSQLNKFPENQGFCSDIGSGLRTFMNGARGIFLRALGDTPWRS</sequence>
<proteinExistence type="predicted"/>
<dbReference type="Proteomes" id="UP000176944">
    <property type="component" value="Chromosome"/>
</dbReference>
<reference evidence="1" key="2">
    <citation type="submission" date="2022-10" db="EMBL/GenBank/DDBJ databases">
        <authorList>
            <person name="Ngo T.-E."/>
        </authorList>
    </citation>
    <scope>NUCLEOTIDE SEQUENCE</scope>
    <source>
        <strain evidence="1">JHB</strain>
    </source>
</reference>
<gene>
    <name evidence="1" type="ORF">BJP36_36230</name>
</gene>
<reference evidence="1" key="1">
    <citation type="journal article" date="2017" name="Proc. Natl. Acad. Sci. U.S.A.">
        <title>Comparative genomics uncovers the prolific and distinctive metabolic potential of the cyanobacterial genus Moorea.</title>
        <authorList>
            <person name="Leao T."/>
            <person name="Castelao G."/>
            <person name="Korobeynikov A."/>
            <person name="Monroe E.A."/>
            <person name="Podell S."/>
            <person name="Glukhov E."/>
            <person name="Allen E.E."/>
            <person name="Gerwick W.H."/>
            <person name="Gerwick L."/>
        </authorList>
    </citation>
    <scope>NUCLEOTIDE SEQUENCE</scope>
    <source>
        <strain evidence="1">JHB</strain>
    </source>
</reference>